<dbReference type="AlphaFoldDB" id="A0A2P2E5B6"/>
<keyword evidence="2" id="KW-1185">Reference proteome</keyword>
<dbReference type="EMBL" id="BFBB01000010">
    <property type="protein sequence ID" value="GBF52052.1"/>
    <property type="molecule type" value="Genomic_DNA"/>
</dbReference>
<evidence type="ECO:0000313" key="2">
    <source>
        <dbReference type="Proteomes" id="UP000245133"/>
    </source>
</evidence>
<accession>A0A2P2E5B6</accession>
<reference evidence="1 2" key="1">
    <citation type="submission" date="2018-02" db="EMBL/GenBank/DDBJ databases">
        <title>Novel Leptospira species isolated from soil and water in Japan.</title>
        <authorList>
            <person name="Nakao R."/>
            <person name="Masuzawa T."/>
        </authorList>
    </citation>
    <scope>NUCLEOTIDE SEQUENCE [LARGE SCALE GENOMIC DNA]</scope>
    <source>
        <strain evidence="1 2">YH101</strain>
    </source>
</reference>
<name>A0A2P2E5B6_9LEPT</name>
<dbReference type="RefSeq" id="WP_108978456.1">
    <property type="nucleotide sequence ID" value="NZ_BFBB01000010.1"/>
</dbReference>
<dbReference type="Proteomes" id="UP000245133">
    <property type="component" value="Unassembled WGS sequence"/>
</dbReference>
<evidence type="ECO:0000313" key="1">
    <source>
        <dbReference type="EMBL" id="GBF52052.1"/>
    </source>
</evidence>
<protein>
    <submittedName>
        <fullName evidence="1">Uncharacterized protein</fullName>
    </submittedName>
</protein>
<gene>
    <name evidence="1" type="ORF">LPTSP4_35900</name>
</gene>
<proteinExistence type="predicted"/>
<organism evidence="1 2">
    <name type="scientific">Leptospira ryugenii</name>
    <dbReference type="NCBI Taxonomy" id="1917863"/>
    <lineage>
        <taxon>Bacteria</taxon>
        <taxon>Pseudomonadati</taxon>
        <taxon>Spirochaetota</taxon>
        <taxon>Spirochaetia</taxon>
        <taxon>Leptospirales</taxon>
        <taxon>Leptospiraceae</taxon>
        <taxon>Leptospira</taxon>
    </lineage>
</organism>
<sequence length="255" mass="29395">MKKLILTLLIFCLHDCKETKPEVSKATVSQQMDEVKTETEVVPELGELRISAGSITLTSDEILAFDDGMKDISISDFLDFFGLVHPAVIGKDITLVDLNGNEINPVNFYQTMNFSIRKEGDGNFTYNLHYPYSEDEYFDSLGKIRSVKCRNLDRPRNECKIFVKANKLSNSFPNQYFDYSYFHFIVKDKYLFLVQGFDGKGIGQMSFFTFQVKGADFPRTNLEYLKAAIKILNADEKNKHILKDFKPDDLEYFLQ</sequence>
<comment type="caution">
    <text evidence="1">The sequence shown here is derived from an EMBL/GenBank/DDBJ whole genome shotgun (WGS) entry which is preliminary data.</text>
</comment>